<gene>
    <name evidence="2" type="ORF">XAT740_LOCUS57151</name>
</gene>
<reference evidence="2" key="1">
    <citation type="submission" date="2021-02" db="EMBL/GenBank/DDBJ databases">
        <authorList>
            <person name="Nowell W R."/>
        </authorList>
    </citation>
    <scope>NUCLEOTIDE SEQUENCE</scope>
</reference>
<dbReference type="Proteomes" id="UP000663828">
    <property type="component" value="Unassembled WGS sequence"/>
</dbReference>
<evidence type="ECO:0000313" key="2">
    <source>
        <dbReference type="EMBL" id="CAF1662536.1"/>
    </source>
</evidence>
<evidence type="ECO:0000256" key="1">
    <source>
        <dbReference type="SAM" id="Phobius"/>
    </source>
</evidence>
<keyword evidence="1" id="KW-1133">Transmembrane helix</keyword>
<keyword evidence="1" id="KW-0812">Transmembrane</keyword>
<accession>A0A816FJR2</accession>
<protein>
    <submittedName>
        <fullName evidence="2">Uncharacterized protein</fullName>
    </submittedName>
</protein>
<keyword evidence="3" id="KW-1185">Reference proteome</keyword>
<feature type="non-terminal residue" evidence="2">
    <location>
        <position position="249"/>
    </location>
</feature>
<dbReference type="EMBL" id="CAJNOR010011608">
    <property type="protein sequence ID" value="CAF1662536.1"/>
    <property type="molecule type" value="Genomic_DNA"/>
</dbReference>
<keyword evidence="1" id="KW-0472">Membrane</keyword>
<feature type="transmembrane region" description="Helical" evidence="1">
    <location>
        <begin position="48"/>
        <end position="69"/>
    </location>
</feature>
<dbReference type="AlphaFoldDB" id="A0A816FJR2"/>
<proteinExistence type="predicted"/>
<sequence>MSMPFGQCLLALYKQCKQFIIDLNLYHSARNPATNPYDMYTKILSTRVYITLLLISIFIYTFCLSQITITNTINIEHPTYDQYLSLYKTYYQTLSCPCSTLSVRYDQFIRINVSFHPVCDSLYVTLAWQNYIDSSIHLQNPSPYSPSTISHSFQALANLCNLAKMMLMTGLTDFNGKHFITGKLLSPDALLQESNEALRSFLYGITTSFIRSISMMQDVTYANGIGSGLLTMHALVVEKYTVNNESQYK</sequence>
<comment type="caution">
    <text evidence="2">The sequence shown here is derived from an EMBL/GenBank/DDBJ whole genome shotgun (WGS) entry which is preliminary data.</text>
</comment>
<organism evidence="2 3">
    <name type="scientific">Adineta ricciae</name>
    <name type="common">Rotifer</name>
    <dbReference type="NCBI Taxonomy" id="249248"/>
    <lineage>
        <taxon>Eukaryota</taxon>
        <taxon>Metazoa</taxon>
        <taxon>Spiralia</taxon>
        <taxon>Gnathifera</taxon>
        <taxon>Rotifera</taxon>
        <taxon>Eurotatoria</taxon>
        <taxon>Bdelloidea</taxon>
        <taxon>Adinetida</taxon>
        <taxon>Adinetidae</taxon>
        <taxon>Adineta</taxon>
    </lineage>
</organism>
<evidence type="ECO:0000313" key="3">
    <source>
        <dbReference type="Proteomes" id="UP000663828"/>
    </source>
</evidence>
<name>A0A816FJR2_ADIRI</name>